<dbReference type="PANTHER" id="PTHR33258">
    <property type="entry name" value="TRANSPOSASE INSL FOR INSERTION SEQUENCE ELEMENT IS186A-RELATED"/>
    <property type="match status" value="1"/>
</dbReference>
<dbReference type="SUPFAM" id="SSF53098">
    <property type="entry name" value="Ribonuclease H-like"/>
    <property type="match status" value="1"/>
</dbReference>
<keyword evidence="1" id="KW-1133">Transmembrane helix</keyword>
<dbReference type="Gene3D" id="3.90.350.10">
    <property type="entry name" value="Transposase Inhibitor Protein From Tn5, Chain A, domain 1"/>
    <property type="match status" value="1"/>
</dbReference>
<reference evidence="3" key="1">
    <citation type="submission" date="2019-08" db="EMBL/GenBank/DDBJ databases">
        <authorList>
            <person name="Kucharzyk K."/>
            <person name="Murdoch R.W."/>
            <person name="Higgins S."/>
            <person name="Loffler F."/>
        </authorList>
    </citation>
    <scope>NUCLEOTIDE SEQUENCE</scope>
</reference>
<dbReference type="GO" id="GO:0003677">
    <property type="term" value="F:DNA binding"/>
    <property type="evidence" value="ECO:0007669"/>
    <property type="project" value="InterPro"/>
</dbReference>
<protein>
    <submittedName>
        <fullName evidence="3">IS4 family transposase IS1675</fullName>
    </submittedName>
</protein>
<feature type="transmembrane region" description="Helical" evidence="1">
    <location>
        <begin position="372"/>
        <end position="396"/>
    </location>
</feature>
<sequence>MEVNDYIMRKYLENKIIKSVSRLDLDPDDFRMHFSNPKADFTRFRRQSFRDVVKVGLLSPGSCMKENLRHCFGVGSDRPSASAYIQQRDKLGVQAYRALFDHLKDPAEEFTLVKDKYLLVACDGSDINIHPNKDDAGTLVYLSNNPNGKVCNQLHLNALCAVPDGYFLDYIIQEHREMNEALACEQMLERHAACPDYPPSIISCDRGYECYRLMMRMSSLGLYFCIRAKDINSRSISQRYRDMAEEDGQMDAMITRKYTRCYTVFKNPGLYPDYVYVPKASINEFIPETRNPAGMPRKGCPPVIDFLEYSFRLVRLKLSENSYEVLLTNLPETEFSTSDLKELYHLRWGVETAFRQLKYDDCSSFSNTRKKVAAIGEIILSMIFHNICTSVLLAFGRRLFRRRRNRKLLYKVSYSDLAKTLRLYASGRDPTITIKKIVKELAMTIQPVRSGRAFSRILKPRSFTPFIYRAA</sequence>
<evidence type="ECO:0000313" key="3">
    <source>
        <dbReference type="EMBL" id="MPM67177.1"/>
    </source>
</evidence>
<dbReference type="AlphaFoldDB" id="A0A645BPJ5"/>
<evidence type="ECO:0000256" key="1">
    <source>
        <dbReference type="SAM" id="Phobius"/>
    </source>
</evidence>
<dbReference type="Pfam" id="PF01609">
    <property type="entry name" value="DDE_Tnp_1"/>
    <property type="match status" value="1"/>
</dbReference>
<feature type="domain" description="Transposase IS4-like" evidence="2">
    <location>
        <begin position="116"/>
        <end position="380"/>
    </location>
</feature>
<organism evidence="3">
    <name type="scientific">bioreactor metagenome</name>
    <dbReference type="NCBI Taxonomy" id="1076179"/>
    <lineage>
        <taxon>unclassified sequences</taxon>
        <taxon>metagenomes</taxon>
        <taxon>ecological metagenomes</taxon>
    </lineage>
</organism>
<dbReference type="InterPro" id="IPR012337">
    <property type="entry name" value="RNaseH-like_sf"/>
</dbReference>
<dbReference type="PANTHER" id="PTHR33258:SF1">
    <property type="entry name" value="TRANSPOSASE INSL FOR INSERTION SEQUENCE ELEMENT IS186A-RELATED"/>
    <property type="match status" value="1"/>
</dbReference>
<accession>A0A645BPJ5</accession>
<dbReference type="GO" id="GO:0006313">
    <property type="term" value="P:DNA transposition"/>
    <property type="evidence" value="ECO:0007669"/>
    <property type="project" value="InterPro"/>
</dbReference>
<comment type="caution">
    <text evidence="3">The sequence shown here is derived from an EMBL/GenBank/DDBJ whole genome shotgun (WGS) entry which is preliminary data.</text>
</comment>
<evidence type="ECO:0000259" key="2">
    <source>
        <dbReference type="Pfam" id="PF01609"/>
    </source>
</evidence>
<dbReference type="GO" id="GO:0004803">
    <property type="term" value="F:transposase activity"/>
    <property type="evidence" value="ECO:0007669"/>
    <property type="project" value="InterPro"/>
</dbReference>
<name>A0A645BPJ5_9ZZZZ</name>
<dbReference type="InterPro" id="IPR002559">
    <property type="entry name" value="Transposase_11"/>
</dbReference>
<proteinExistence type="predicted"/>
<dbReference type="EMBL" id="VSSQ01021534">
    <property type="protein sequence ID" value="MPM67177.1"/>
    <property type="molecule type" value="Genomic_DNA"/>
</dbReference>
<keyword evidence="1" id="KW-0472">Membrane</keyword>
<gene>
    <name evidence="3" type="ORF">SDC9_114094</name>
</gene>
<keyword evidence="1" id="KW-0812">Transmembrane</keyword>